<dbReference type="SMART" id="SM00225">
    <property type="entry name" value="BTB"/>
    <property type="match status" value="1"/>
</dbReference>
<evidence type="ECO:0000313" key="3">
    <source>
        <dbReference type="EMBL" id="CAF1358490.1"/>
    </source>
</evidence>
<dbReference type="Proteomes" id="UP000663844">
    <property type="component" value="Unassembled WGS sequence"/>
</dbReference>
<reference evidence="4" key="1">
    <citation type="submission" date="2021-02" db="EMBL/GenBank/DDBJ databases">
        <authorList>
            <person name="Nowell W R."/>
        </authorList>
    </citation>
    <scope>NUCLEOTIDE SEQUENCE</scope>
</reference>
<evidence type="ECO:0000259" key="2">
    <source>
        <dbReference type="PROSITE" id="PS51886"/>
    </source>
</evidence>
<dbReference type="Proteomes" id="UP000663845">
    <property type="component" value="Unassembled WGS sequence"/>
</dbReference>
<dbReference type="InterPro" id="IPR011333">
    <property type="entry name" value="SKP1/BTB/POZ_sf"/>
</dbReference>
<evidence type="ECO:0000313" key="4">
    <source>
        <dbReference type="EMBL" id="CAF3934461.1"/>
    </source>
</evidence>
<name>A0A819JIH7_9BILA</name>
<dbReference type="InterPro" id="IPR045068">
    <property type="entry name" value="BACURD1-3"/>
</dbReference>
<accession>A0A819JIH7</accession>
<dbReference type="Pfam" id="PF02214">
    <property type="entry name" value="BTB_2"/>
    <property type="match status" value="1"/>
</dbReference>
<dbReference type="PANTHER" id="PTHR11145">
    <property type="entry name" value="BTB/POZ DOMAIN-CONTAINING ADAPTER FOR CUL3-MEDIATED RHOA DEGRADATION PROTEIN FAMILY MEMBER"/>
    <property type="match status" value="1"/>
</dbReference>
<feature type="domain" description="BTB" evidence="1">
    <location>
        <begin position="82"/>
        <end position="152"/>
    </location>
</feature>
<evidence type="ECO:0008006" key="6">
    <source>
        <dbReference type="Google" id="ProtNLM"/>
    </source>
</evidence>
<protein>
    <recommendedName>
        <fullName evidence="6">TLDc domain-containing protein</fullName>
    </recommendedName>
</protein>
<proteinExistence type="predicted"/>
<sequence>MESNLDTIQDITKQLRTLLEKVREDIFKNPNECSDYIRTIEKLCDQAIQMNGDLENKLTNAFNEDKEWKDIKLKLSSTSIKGKITLDVGSVKHTTSVDTLTREKDTFFAALFSRRWELERDSNDNSIFIDRNGELFKHILEYLRTNKIPIDIMTNESLRQRLITEAEYFCIHNLIYILTEPERKRQQEEERLAIERTFPNGTLLRLAHKVQLNEFYGKSNQKWELMYKATRDGFYANTFHSRCNNKGPTITIIQSSNNYIFGGYTSVSWTSSQNYKADETAFLFTLTNPHNIPSTKYTIKPDRVTSAIYDCYSDGPTFGDGKDIYVSNYSNSHEYNKTNFPVTYNDTTGYGNNTFTGAKYFTLSEIEVFKLA</sequence>
<evidence type="ECO:0000313" key="5">
    <source>
        <dbReference type="Proteomes" id="UP000663844"/>
    </source>
</evidence>
<dbReference type="GO" id="GO:0051260">
    <property type="term" value="P:protein homooligomerization"/>
    <property type="evidence" value="ECO:0007669"/>
    <property type="project" value="InterPro"/>
</dbReference>
<dbReference type="Gene3D" id="3.30.710.10">
    <property type="entry name" value="Potassium Channel Kv1.1, Chain A"/>
    <property type="match status" value="1"/>
</dbReference>
<dbReference type="InterPro" id="IPR006571">
    <property type="entry name" value="TLDc_dom"/>
</dbReference>
<feature type="domain" description="TLDc" evidence="2">
    <location>
        <begin position="197"/>
        <end position="372"/>
    </location>
</feature>
<dbReference type="SMART" id="SM00584">
    <property type="entry name" value="TLDc"/>
    <property type="match status" value="1"/>
</dbReference>
<organism evidence="4 5">
    <name type="scientific">Adineta steineri</name>
    <dbReference type="NCBI Taxonomy" id="433720"/>
    <lineage>
        <taxon>Eukaryota</taxon>
        <taxon>Metazoa</taxon>
        <taxon>Spiralia</taxon>
        <taxon>Gnathifera</taxon>
        <taxon>Rotifera</taxon>
        <taxon>Eurotatoria</taxon>
        <taxon>Bdelloidea</taxon>
        <taxon>Adinetida</taxon>
        <taxon>Adinetidae</taxon>
        <taxon>Adineta</taxon>
    </lineage>
</organism>
<gene>
    <name evidence="3" type="ORF">JYZ213_LOCUS35444</name>
    <name evidence="4" type="ORF">OXD698_LOCUS25769</name>
</gene>
<dbReference type="Pfam" id="PF07534">
    <property type="entry name" value="TLD"/>
    <property type="match status" value="1"/>
</dbReference>
<comment type="caution">
    <text evidence="4">The sequence shown here is derived from an EMBL/GenBank/DDBJ whole genome shotgun (WGS) entry which is preliminary data.</text>
</comment>
<dbReference type="InterPro" id="IPR000210">
    <property type="entry name" value="BTB/POZ_dom"/>
</dbReference>
<dbReference type="CDD" id="cd18316">
    <property type="entry name" value="BTB_POZ_KCTD-like"/>
    <property type="match status" value="1"/>
</dbReference>
<dbReference type="AlphaFoldDB" id="A0A819JIH7"/>
<evidence type="ECO:0000259" key="1">
    <source>
        <dbReference type="PROSITE" id="PS50097"/>
    </source>
</evidence>
<dbReference type="EMBL" id="CAJNOG010000789">
    <property type="protein sequence ID" value="CAF1358490.1"/>
    <property type="molecule type" value="Genomic_DNA"/>
</dbReference>
<dbReference type="EMBL" id="CAJOAZ010002497">
    <property type="protein sequence ID" value="CAF3934461.1"/>
    <property type="molecule type" value="Genomic_DNA"/>
</dbReference>
<dbReference type="PROSITE" id="PS50097">
    <property type="entry name" value="BTB"/>
    <property type="match status" value="1"/>
</dbReference>
<dbReference type="PANTHER" id="PTHR11145:SF8">
    <property type="entry name" value="RE57120P"/>
    <property type="match status" value="1"/>
</dbReference>
<dbReference type="InterPro" id="IPR003131">
    <property type="entry name" value="T1-type_BTB"/>
</dbReference>
<dbReference type="PROSITE" id="PS51886">
    <property type="entry name" value="TLDC"/>
    <property type="match status" value="1"/>
</dbReference>
<dbReference type="SUPFAM" id="SSF54695">
    <property type="entry name" value="POZ domain"/>
    <property type="match status" value="1"/>
</dbReference>